<evidence type="ECO:0000256" key="12">
    <source>
        <dbReference type="ARBA" id="ARBA00023136"/>
    </source>
</evidence>
<feature type="domain" description="Endonuclease/exonuclease/phosphatase" evidence="14">
    <location>
        <begin position="10"/>
        <end position="275"/>
    </location>
</feature>
<evidence type="ECO:0000256" key="8">
    <source>
        <dbReference type="ARBA" id="ARBA00022842"/>
    </source>
</evidence>
<evidence type="ECO:0000313" key="16">
    <source>
        <dbReference type="Proteomes" id="UP000242146"/>
    </source>
</evidence>
<comment type="pathway">
    <text evidence="3">Sphingolipid metabolism.</text>
</comment>
<comment type="similarity">
    <text evidence="4">Belongs to the neutral sphingomyelinase family.</text>
</comment>
<keyword evidence="5 13" id="KW-0812">Transmembrane</keyword>
<name>A0A1X2GVS3_9FUNG</name>
<protein>
    <submittedName>
        <fullName evidence="15">DNase I-like protein</fullName>
    </submittedName>
</protein>
<keyword evidence="11" id="KW-0443">Lipid metabolism</keyword>
<evidence type="ECO:0000256" key="6">
    <source>
        <dbReference type="ARBA" id="ARBA00022723"/>
    </source>
</evidence>
<reference evidence="15 16" key="1">
    <citation type="submission" date="2016-07" db="EMBL/GenBank/DDBJ databases">
        <title>Pervasive Adenine N6-methylation of Active Genes in Fungi.</title>
        <authorList>
            <consortium name="DOE Joint Genome Institute"/>
            <person name="Mondo S.J."/>
            <person name="Dannebaum R.O."/>
            <person name="Kuo R.C."/>
            <person name="Labutti K."/>
            <person name="Haridas S."/>
            <person name="Kuo A."/>
            <person name="Salamov A."/>
            <person name="Ahrendt S.R."/>
            <person name="Lipzen A."/>
            <person name="Sullivan W."/>
            <person name="Andreopoulos W.B."/>
            <person name="Clum A."/>
            <person name="Lindquist E."/>
            <person name="Daum C."/>
            <person name="Ramamoorthy G.K."/>
            <person name="Gryganskyi A."/>
            <person name="Culley D."/>
            <person name="Magnuson J.K."/>
            <person name="James T.Y."/>
            <person name="O'Malley M.A."/>
            <person name="Stajich J.E."/>
            <person name="Spatafora J.W."/>
            <person name="Visel A."/>
            <person name="Grigoriev I.V."/>
        </authorList>
    </citation>
    <scope>NUCLEOTIDE SEQUENCE [LARGE SCALE GENOMIC DNA]</scope>
    <source>
        <strain evidence="15 16">NRRL 3301</strain>
    </source>
</reference>
<dbReference type="GO" id="GO:0006665">
    <property type="term" value="P:sphingolipid metabolic process"/>
    <property type="evidence" value="ECO:0007669"/>
    <property type="project" value="UniProtKB-KW"/>
</dbReference>
<dbReference type="GO" id="GO:0016020">
    <property type="term" value="C:membrane"/>
    <property type="evidence" value="ECO:0007669"/>
    <property type="project" value="UniProtKB-SubCell"/>
</dbReference>
<evidence type="ECO:0000256" key="5">
    <source>
        <dbReference type="ARBA" id="ARBA00022692"/>
    </source>
</evidence>
<evidence type="ECO:0000313" key="15">
    <source>
        <dbReference type="EMBL" id="ORX62096.1"/>
    </source>
</evidence>
<evidence type="ECO:0000256" key="3">
    <source>
        <dbReference type="ARBA" id="ARBA00004991"/>
    </source>
</evidence>
<dbReference type="Gene3D" id="3.60.10.10">
    <property type="entry name" value="Endonuclease/exonuclease/phosphatase"/>
    <property type="match status" value="1"/>
</dbReference>
<feature type="transmembrane region" description="Helical" evidence="13">
    <location>
        <begin position="341"/>
        <end position="362"/>
    </location>
</feature>
<sequence>MVDSSLLRVLSLNCWGLLLVSKQREKRLKAIADYLSKGDYDLVALQEVWVQDDYECIREKTVNTLPFAKYFYSGTLGSGLVLLSKHPFVSTSYWRYTLAGRPLKIFHGDFYVGKGCASACIDHPALGLLQLFTTHLHAGYGVADEYRGHRISETWELTSMIRDAMSQGRQVIVTGDFNSIPTSYNYQVLRDHGFMTDSWAEVHASLTNGIASDQQQDINDDQLQFIQRHGITCNSSINSWSKHYGALQPKGSRLDYVFYKKTAQLECIDSYVDLVDPIPGTSLSHSDHFGVCSTFRICAATSPKLSPLHPCQTNLTMATVQEITLILQTDHHTMQRMSRRLLVTFLLLLLLVLLFYITMVVVPIHVYNPVHQSVILWLLPLVVGPFLIAASALSIVCLIVGFVFGYAEAQHTHQFVTDLQTLLTGLQLKSDSNSAL</sequence>
<keyword evidence="7" id="KW-0378">Hydrolase</keyword>
<comment type="caution">
    <text evidence="15">The sequence shown here is derived from an EMBL/GenBank/DDBJ whole genome shotgun (WGS) entry which is preliminary data.</text>
</comment>
<dbReference type="EMBL" id="MCGT01000002">
    <property type="protein sequence ID" value="ORX62096.1"/>
    <property type="molecule type" value="Genomic_DNA"/>
</dbReference>
<evidence type="ECO:0000256" key="1">
    <source>
        <dbReference type="ARBA" id="ARBA00004141"/>
    </source>
</evidence>
<organism evidence="15 16">
    <name type="scientific">Hesseltinella vesiculosa</name>
    <dbReference type="NCBI Taxonomy" id="101127"/>
    <lineage>
        <taxon>Eukaryota</taxon>
        <taxon>Fungi</taxon>
        <taxon>Fungi incertae sedis</taxon>
        <taxon>Mucoromycota</taxon>
        <taxon>Mucoromycotina</taxon>
        <taxon>Mucoromycetes</taxon>
        <taxon>Mucorales</taxon>
        <taxon>Cunninghamellaceae</taxon>
        <taxon>Hesseltinella</taxon>
    </lineage>
</organism>
<feature type="transmembrane region" description="Helical" evidence="13">
    <location>
        <begin position="374"/>
        <end position="407"/>
    </location>
</feature>
<keyword evidence="10 13" id="KW-1133">Transmembrane helix</keyword>
<accession>A0A1X2GVS3</accession>
<dbReference type="OrthoDB" id="387657at2759"/>
<dbReference type="STRING" id="101127.A0A1X2GVS3"/>
<evidence type="ECO:0000256" key="13">
    <source>
        <dbReference type="SAM" id="Phobius"/>
    </source>
</evidence>
<evidence type="ECO:0000256" key="10">
    <source>
        <dbReference type="ARBA" id="ARBA00022989"/>
    </source>
</evidence>
<evidence type="ECO:0000259" key="14">
    <source>
        <dbReference type="Pfam" id="PF03372"/>
    </source>
</evidence>
<gene>
    <name evidence="15" type="ORF">DM01DRAFT_1379939</name>
</gene>
<dbReference type="GO" id="GO:0004767">
    <property type="term" value="F:sphingomyelin phosphodiesterase activity"/>
    <property type="evidence" value="ECO:0007669"/>
    <property type="project" value="InterPro"/>
</dbReference>
<evidence type="ECO:0000256" key="7">
    <source>
        <dbReference type="ARBA" id="ARBA00022801"/>
    </source>
</evidence>
<dbReference type="PANTHER" id="PTHR16320:SF24">
    <property type="entry name" value="PHOSPHODIESTERASE, PUTATIVE-RELATED"/>
    <property type="match status" value="1"/>
</dbReference>
<keyword evidence="12 13" id="KW-0472">Membrane</keyword>
<dbReference type="InterPro" id="IPR036691">
    <property type="entry name" value="Endo/exonu/phosph_ase_sf"/>
</dbReference>
<keyword evidence="8" id="KW-0460">Magnesium</keyword>
<dbReference type="SUPFAM" id="SSF56219">
    <property type="entry name" value="DNase I-like"/>
    <property type="match status" value="1"/>
</dbReference>
<evidence type="ECO:0000256" key="4">
    <source>
        <dbReference type="ARBA" id="ARBA00006335"/>
    </source>
</evidence>
<keyword evidence="16" id="KW-1185">Reference proteome</keyword>
<evidence type="ECO:0000256" key="9">
    <source>
        <dbReference type="ARBA" id="ARBA00022919"/>
    </source>
</evidence>
<dbReference type="Pfam" id="PF03372">
    <property type="entry name" value="Exo_endo_phos"/>
    <property type="match status" value="1"/>
</dbReference>
<comment type="subcellular location">
    <subcellularLocation>
        <location evidence="1">Membrane</location>
        <topology evidence="1">Multi-pass membrane protein</topology>
    </subcellularLocation>
</comment>
<dbReference type="PANTHER" id="PTHR16320">
    <property type="entry name" value="SPHINGOMYELINASE FAMILY MEMBER"/>
    <property type="match status" value="1"/>
</dbReference>
<keyword evidence="6" id="KW-0479">Metal-binding</keyword>
<keyword evidence="9" id="KW-0746">Sphingolipid metabolism</keyword>
<dbReference type="Proteomes" id="UP000242146">
    <property type="component" value="Unassembled WGS sequence"/>
</dbReference>
<dbReference type="AlphaFoldDB" id="A0A1X2GVS3"/>
<dbReference type="InterPro" id="IPR005135">
    <property type="entry name" value="Endo/exonuclease/phosphatase"/>
</dbReference>
<evidence type="ECO:0000256" key="2">
    <source>
        <dbReference type="ARBA" id="ARBA00004760"/>
    </source>
</evidence>
<proteinExistence type="inferred from homology"/>
<dbReference type="InterPro" id="IPR038772">
    <property type="entry name" value="Sph/SMPD2-like"/>
</dbReference>
<comment type="pathway">
    <text evidence="2">Lipid metabolism; sphingolipid metabolism.</text>
</comment>
<dbReference type="GO" id="GO:0046872">
    <property type="term" value="F:metal ion binding"/>
    <property type="evidence" value="ECO:0007669"/>
    <property type="project" value="UniProtKB-KW"/>
</dbReference>
<evidence type="ECO:0000256" key="11">
    <source>
        <dbReference type="ARBA" id="ARBA00023098"/>
    </source>
</evidence>